<dbReference type="Proteomes" id="UP000682733">
    <property type="component" value="Unassembled WGS sequence"/>
</dbReference>
<name>A0A8S2EXG4_9BILA</name>
<evidence type="ECO:0000313" key="3">
    <source>
        <dbReference type="Proteomes" id="UP000677228"/>
    </source>
</evidence>
<protein>
    <submittedName>
        <fullName evidence="1">Uncharacterized protein</fullName>
    </submittedName>
</protein>
<sequence length="69" mass="7701">MFCWNLTCSAGILLALNRETILPDRRADLRFYGLPEQDGEDTCQLIIQTCASIGVLQSIGDQIDQLLDD</sequence>
<dbReference type="EMBL" id="CAJOBA010039100">
    <property type="protein sequence ID" value="CAF4072106.1"/>
    <property type="molecule type" value="Genomic_DNA"/>
</dbReference>
<gene>
    <name evidence="1" type="ORF">OVA965_LOCUS26952</name>
    <name evidence="2" type="ORF">TMI583_LOCUS27697</name>
</gene>
<proteinExistence type="predicted"/>
<dbReference type="Proteomes" id="UP000677228">
    <property type="component" value="Unassembled WGS sequence"/>
</dbReference>
<dbReference type="AlphaFoldDB" id="A0A8S2EXG4"/>
<organism evidence="1 3">
    <name type="scientific">Didymodactylos carnosus</name>
    <dbReference type="NCBI Taxonomy" id="1234261"/>
    <lineage>
        <taxon>Eukaryota</taxon>
        <taxon>Metazoa</taxon>
        <taxon>Spiralia</taxon>
        <taxon>Gnathifera</taxon>
        <taxon>Rotifera</taxon>
        <taxon>Eurotatoria</taxon>
        <taxon>Bdelloidea</taxon>
        <taxon>Philodinida</taxon>
        <taxon>Philodinidae</taxon>
        <taxon>Didymodactylos</taxon>
    </lineage>
</organism>
<accession>A0A8S2EXG4</accession>
<comment type="caution">
    <text evidence="1">The sequence shown here is derived from an EMBL/GenBank/DDBJ whole genome shotgun (WGS) entry which is preliminary data.</text>
</comment>
<evidence type="ECO:0000313" key="1">
    <source>
        <dbReference type="EMBL" id="CAF1265896.1"/>
    </source>
</evidence>
<reference evidence="1" key="1">
    <citation type="submission" date="2021-02" db="EMBL/GenBank/DDBJ databases">
        <authorList>
            <person name="Nowell W R."/>
        </authorList>
    </citation>
    <scope>NUCLEOTIDE SEQUENCE</scope>
</reference>
<dbReference type="EMBL" id="CAJNOK010017540">
    <property type="protein sequence ID" value="CAF1265896.1"/>
    <property type="molecule type" value="Genomic_DNA"/>
</dbReference>
<evidence type="ECO:0000313" key="2">
    <source>
        <dbReference type="EMBL" id="CAF4072106.1"/>
    </source>
</evidence>